<sequence length="375" mass="42261">MYNQHNFPRIAIFLRDLEGGGIQKTIVNLINAMVDKNIIPDLLLTSARGSFLKEVSSEVRLINLNSKKLFLSIPKLTNYLKKEKPDVLLSANFNGNIAAFIARHLARIPTSLFMTAHNTLSIDKYSMPLYTRIPILSLMRWTYPFGDILVSASEGTARDLEIELGLKKGSVNVLYNPVINDEIFQQAEEPNEHPWFNPDQPPVFLTVGRLNKQKNHKNLITAFADLRSRREARLMILGEGELRTELESLTKKLGIESDVFMPGFIDNPYSYMSRANAFVLSSDYEALPTVLIEAMACGCPVISTNCPHGPVEILKEGKYGFLVPENDSIALARGMEKMLEQPVISNNLLIQRAKDFSTEKIVSKYLELMRLSTLK</sequence>
<comment type="caution">
    <text evidence="3">The sequence shown here is derived from an EMBL/GenBank/DDBJ whole genome shotgun (WGS) entry which is preliminary data.</text>
</comment>
<dbReference type="GO" id="GO:0016757">
    <property type="term" value="F:glycosyltransferase activity"/>
    <property type="evidence" value="ECO:0007669"/>
    <property type="project" value="InterPro"/>
</dbReference>
<dbReference type="RefSeq" id="WP_027841540.1">
    <property type="nucleotide sequence ID" value="NZ_LMTZ01000101.1"/>
</dbReference>
<dbReference type="CDD" id="cd03811">
    <property type="entry name" value="GT4_GT28_WabH-like"/>
    <property type="match status" value="1"/>
</dbReference>
<dbReference type="AlphaFoldDB" id="A0A0V7ZNA5"/>
<dbReference type="Gene3D" id="3.40.50.2000">
    <property type="entry name" value="Glycogen Phosphorylase B"/>
    <property type="match status" value="2"/>
</dbReference>
<dbReference type="Pfam" id="PF00534">
    <property type="entry name" value="Glycos_transf_1"/>
    <property type="match status" value="1"/>
</dbReference>
<feature type="domain" description="Glycosyltransferase subfamily 4-like N-terminal" evidence="2">
    <location>
        <begin position="20"/>
        <end position="178"/>
    </location>
</feature>
<dbReference type="SUPFAM" id="SSF53756">
    <property type="entry name" value="UDP-Glycosyltransferase/glycogen phosphorylase"/>
    <property type="match status" value="1"/>
</dbReference>
<evidence type="ECO:0000313" key="3">
    <source>
        <dbReference type="EMBL" id="KST66012.1"/>
    </source>
</evidence>
<dbReference type="PANTHER" id="PTHR12526:SF638">
    <property type="entry name" value="SPORE COAT PROTEIN SA"/>
    <property type="match status" value="1"/>
</dbReference>
<proteinExistence type="predicted"/>
<dbReference type="OrthoDB" id="9787617at2"/>
<organism evidence="3 4">
    <name type="scientific">Mastigocoleus testarum BC008</name>
    <dbReference type="NCBI Taxonomy" id="371196"/>
    <lineage>
        <taxon>Bacteria</taxon>
        <taxon>Bacillati</taxon>
        <taxon>Cyanobacteriota</taxon>
        <taxon>Cyanophyceae</taxon>
        <taxon>Nostocales</taxon>
        <taxon>Hapalosiphonaceae</taxon>
        <taxon>Mastigocoleus</taxon>
    </lineage>
</organism>
<gene>
    <name evidence="3" type="ORF">BC008_23850</name>
</gene>
<evidence type="ECO:0000259" key="1">
    <source>
        <dbReference type="Pfam" id="PF00534"/>
    </source>
</evidence>
<reference evidence="3 4" key="1">
    <citation type="journal article" date="2015" name="Genome Announc.">
        <title>Draft Genome of the Euendolithic (true boring) Cyanobacterium Mastigocoleus testarum strain BC008.</title>
        <authorList>
            <person name="Guida B.S."/>
            <person name="Garcia-Pichel F."/>
        </authorList>
    </citation>
    <scope>NUCLEOTIDE SEQUENCE [LARGE SCALE GENOMIC DNA]</scope>
    <source>
        <strain evidence="3 4">BC008</strain>
    </source>
</reference>
<dbReference type="Pfam" id="PF13439">
    <property type="entry name" value="Glyco_transf_4"/>
    <property type="match status" value="1"/>
</dbReference>
<evidence type="ECO:0000259" key="2">
    <source>
        <dbReference type="Pfam" id="PF13439"/>
    </source>
</evidence>
<evidence type="ECO:0008006" key="5">
    <source>
        <dbReference type="Google" id="ProtNLM"/>
    </source>
</evidence>
<dbReference type="PANTHER" id="PTHR12526">
    <property type="entry name" value="GLYCOSYLTRANSFERASE"/>
    <property type="match status" value="1"/>
</dbReference>
<dbReference type="EMBL" id="LMTZ01000101">
    <property type="protein sequence ID" value="KST66012.1"/>
    <property type="molecule type" value="Genomic_DNA"/>
</dbReference>
<dbReference type="InterPro" id="IPR001296">
    <property type="entry name" value="Glyco_trans_1"/>
</dbReference>
<accession>A0A0V7ZNA5</accession>
<evidence type="ECO:0000313" key="4">
    <source>
        <dbReference type="Proteomes" id="UP000053372"/>
    </source>
</evidence>
<feature type="domain" description="Glycosyl transferase family 1" evidence="1">
    <location>
        <begin position="195"/>
        <end position="354"/>
    </location>
</feature>
<dbReference type="Proteomes" id="UP000053372">
    <property type="component" value="Unassembled WGS sequence"/>
</dbReference>
<dbReference type="InterPro" id="IPR028098">
    <property type="entry name" value="Glyco_trans_4-like_N"/>
</dbReference>
<keyword evidence="4" id="KW-1185">Reference proteome</keyword>
<protein>
    <recommendedName>
        <fullName evidence="5">Glycosyl transferase family 1</fullName>
    </recommendedName>
</protein>
<name>A0A0V7ZNA5_9CYAN</name>